<evidence type="ECO:0000313" key="3">
    <source>
        <dbReference type="Proteomes" id="UP000530268"/>
    </source>
</evidence>
<feature type="region of interest" description="Disordered" evidence="1">
    <location>
        <begin position="161"/>
        <end position="189"/>
    </location>
</feature>
<evidence type="ECO:0000313" key="2">
    <source>
        <dbReference type="EMBL" id="MBB3994905.1"/>
    </source>
</evidence>
<evidence type="ECO:0000256" key="1">
    <source>
        <dbReference type="SAM" id="MobiDB-lite"/>
    </source>
</evidence>
<organism evidence="2 3">
    <name type="scientific">Sulfitobacter undariae</name>
    <dbReference type="NCBI Taxonomy" id="1563671"/>
    <lineage>
        <taxon>Bacteria</taxon>
        <taxon>Pseudomonadati</taxon>
        <taxon>Pseudomonadota</taxon>
        <taxon>Alphaproteobacteria</taxon>
        <taxon>Rhodobacterales</taxon>
        <taxon>Roseobacteraceae</taxon>
        <taxon>Sulfitobacter</taxon>
    </lineage>
</organism>
<accession>A0A7W6EA88</accession>
<dbReference type="EMBL" id="JACIEI010000009">
    <property type="protein sequence ID" value="MBB3994905.1"/>
    <property type="molecule type" value="Genomic_DNA"/>
</dbReference>
<evidence type="ECO:0008006" key="4">
    <source>
        <dbReference type="Google" id="ProtNLM"/>
    </source>
</evidence>
<comment type="caution">
    <text evidence="2">The sequence shown here is derived from an EMBL/GenBank/DDBJ whole genome shotgun (WGS) entry which is preliminary data.</text>
</comment>
<keyword evidence="3" id="KW-1185">Reference proteome</keyword>
<dbReference type="AlphaFoldDB" id="A0A7W6EA88"/>
<dbReference type="InterPro" id="IPR021736">
    <property type="entry name" value="DUF3305"/>
</dbReference>
<reference evidence="2 3" key="1">
    <citation type="submission" date="2020-08" db="EMBL/GenBank/DDBJ databases">
        <title>Genomic Encyclopedia of Type Strains, Phase IV (KMG-IV): sequencing the most valuable type-strain genomes for metagenomic binning, comparative biology and taxonomic classification.</title>
        <authorList>
            <person name="Goeker M."/>
        </authorList>
    </citation>
    <scope>NUCLEOTIDE SEQUENCE [LARGE SCALE GENOMIC DNA]</scope>
    <source>
        <strain evidence="2 3">DSM 102234</strain>
    </source>
</reference>
<dbReference type="Proteomes" id="UP000530268">
    <property type="component" value="Unassembled WGS sequence"/>
</dbReference>
<protein>
    <recommendedName>
        <fullName evidence="4">Molybdopterin-guanine dinucleotide biosynthesis protein A</fullName>
    </recommendedName>
</protein>
<name>A0A7W6EA88_9RHOB</name>
<dbReference type="RefSeq" id="WP_221384896.1">
    <property type="nucleotide sequence ID" value="NZ_JACIEI010000009.1"/>
</dbReference>
<sequence length="189" mass="21629">MSFVFPNSQAIPVGVVIRKSPGVTRWAEWAWRVVDVLAGAPDAQWTVLRQEGDVTDYHAGTLPLELYVSDTEAYVHELQTRDPSLYIVLSPDVSSREFPWKVTLVTASPYEGQDYCDSDEVMVERIAMPEGMKAWIGDYISRHHEEEAFVKRKRKNMRVDDVEDGIGDPRISQTSDVYRSPRRNKEVLK</sequence>
<gene>
    <name evidence="2" type="ORF">GGR95_002555</name>
</gene>
<dbReference type="Pfam" id="PF11749">
    <property type="entry name" value="DUF3305"/>
    <property type="match status" value="1"/>
</dbReference>
<proteinExistence type="predicted"/>